<reference evidence="2" key="1">
    <citation type="submission" date="2016-10" db="EMBL/GenBank/DDBJ databases">
        <authorList>
            <person name="Varghese N."/>
            <person name="Submissions S."/>
        </authorList>
    </citation>
    <scope>NUCLEOTIDE SEQUENCE [LARGE SCALE GENOMIC DNA]</scope>
    <source>
        <strain evidence="2">DSM 23515</strain>
    </source>
</reference>
<dbReference type="AlphaFoldDB" id="A0A1I2JVV3"/>
<accession>A0A1I2JVV3</accession>
<dbReference type="Gene3D" id="3.40.30.10">
    <property type="entry name" value="Glutaredoxin"/>
    <property type="match status" value="1"/>
</dbReference>
<dbReference type="Proteomes" id="UP000199116">
    <property type="component" value="Unassembled WGS sequence"/>
</dbReference>
<dbReference type="InterPro" id="IPR022551">
    <property type="entry name" value="BrxC"/>
</dbReference>
<keyword evidence="2" id="KW-1185">Reference proteome</keyword>
<dbReference type="InterPro" id="IPR036249">
    <property type="entry name" value="Thioredoxin-like_sf"/>
</dbReference>
<organism evidence="1 2">
    <name type="scientific">Salegentibacter agarivorans</name>
    <dbReference type="NCBI Taxonomy" id="345907"/>
    <lineage>
        <taxon>Bacteria</taxon>
        <taxon>Pseudomonadati</taxon>
        <taxon>Bacteroidota</taxon>
        <taxon>Flavobacteriia</taxon>
        <taxon>Flavobacteriales</taxon>
        <taxon>Flavobacteriaceae</taxon>
        <taxon>Salegentibacter</taxon>
    </lineage>
</organism>
<sequence length="129" mass="14929">MGLLDKIFKSDGDEAKEKAEFPWTDLTDKDQITIAKEESKERTIGIFKHSTSCGISKMVLRNFEREYEENENTKLYFLDLRKHRDVSNAVADELSVRHESPQLIILQNEEVVHHASHQDIDATKLKDLS</sequence>
<dbReference type="Pfam" id="PF11009">
    <property type="entry name" value="BrxC"/>
    <property type="match status" value="1"/>
</dbReference>
<dbReference type="NCBIfam" id="TIGR04019">
    <property type="entry name" value="B_thiol_YtxJ"/>
    <property type="match status" value="1"/>
</dbReference>
<name>A0A1I2JVV3_9FLAO</name>
<dbReference type="EMBL" id="FOOH01000001">
    <property type="protein sequence ID" value="SFF58694.1"/>
    <property type="molecule type" value="Genomic_DNA"/>
</dbReference>
<dbReference type="SUPFAM" id="SSF52833">
    <property type="entry name" value="Thioredoxin-like"/>
    <property type="match status" value="1"/>
</dbReference>
<proteinExistence type="predicted"/>
<dbReference type="RefSeq" id="WP_075326283.1">
    <property type="nucleotide sequence ID" value="NZ_FOOH01000001.1"/>
</dbReference>
<protein>
    <submittedName>
        <fullName evidence="1">Bacillithiol system protein YtxJ</fullName>
    </submittedName>
</protein>
<evidence type="ECO:0000313" key="1">
    <source>
        <dbReference type="EMBL" id="SFF58694.1"/>
    </source>
</evidence>
<evidence type="ECO:0000313" key="2">
    <source>
        <dbReference type="Proteomes" id="UP000199116"/>
    </source>
</evidence>
<gene>
    <name evidence="1" type="ORF">SAMN04488033_101134</name>
</gene>